<dbReference type="RefSeq" id="WP_344434945.1">
    <property type="nucleotide sequence ID" value="NZ_BAAASL010000007.1"/>
</dbReference>
<proteinExistence type="inferred from homology"/>
<sequence>MNLPETDFWSVSGPRLHVLAEEATGSVARIVPPPGVAVVAHMDGANMADADGVFEQFWRELRFPDYFGWNWPALLDCLRDLQWLPADRYLVVIRNPGRLLSSAPEEREVFLQTLMWASDAWASPHGKPGGTGIPFNVLLFCGDAELDGIRHEVRRIQEN</sequence>
<reference evidence="4" key="1">
    <citation type="journal article" date="2019" name="Int. J. Syst. Evol. Microbiol.">
        <title>The Global Catalogue of Microorganisms (GCM) 10K type strain sequencing project: providing services to taxonomists for standard genome sequencing and annotation.</title>
        <authorList>
            <consortium name="The Broad Institute Genomics Platform"/>
            <consortium name="The Broad Institute Genome Sequencing Center for Infectious Disease"/>
            <person name="Wu L."/>
            <person name="Ma J."/>
        </authorList>
    </citation>
    <scope>NUCLEOTIDE SEQUENCE [LARGE SCALE GENOMIC DNA]</scope>
    <source>
        <strain evidence="4">JCM 4542</strain>
    </source>
</reference>
<dbReference type="Pfam" id="PF01337">
    <property type="entry name" value="Barstar"/>
    <property type="match status" value="1"/>
</dbReference>
<dbReference type="Proteomes" id="UP001500886">
    <property type="component" value="Unassembled WGS sequence"/>
</dbReference>
<dbReference type="SUPFAM" id="SSF52038">
    <property type="entry name" value="Barstar-related"/>
    <property type="match status" value="1"/>
</dbReference>
<evidence type="ECO:0000259" key="2">
    <source>
        <dbReference type="Pfam" id="PF01337"/>
    </source>
</evidence>
<name>A0ABP6G4L9_9ACTN</name>
<comment type="caution">
    <text evidence="3">The sequence shown here is derived from an EMBL/GenBank/DDBJ whole genome shotgun (WGS) entry which is preliminary data.</text>
</comment>
<evidence type="ECO:0000313" key="3">
    <source>
        <dbReference type="EMBL" id="GAA2715073.1"/>
    </source>
</evidence>
<accession>A0ABP6G4L9</accession>
<keyword evidence="4" id="KW-1185">Reference proteome</keyword>
<comment type="similarity">
    <text evidence="1">Belongs to the barstar family.</text>
</comment>
<feature type="domain" description="Barstar (barnase inhibitor)" evidence="2">
    <location>
        <begin position="39"/>
        <end position="137"/>
    </location>
</feature>
<dbReference type="InterPro" id="IPR035905">
    <property type="entry name" value="Barstar-like_sf"/>
</dbReference>
<gene>
    <name evidence="3" type="ORF">GCM10010315_23500</name>
</gene>
<evidence type="ECO:0000256" key="1">
    <source>
        <dbReference type="ARBA" id="ARBA00006845"/>
    </source>
</evidence>
<dbReference type="Gene3D" id="3.30.370.10">
    <property type="entry name" value="Barstar-like"/>
    <property type="match status" value="1"/>
</dbReference>
<evidence type="ECO:0000313" key="4">
    <source>
        <dbReference type="Proteomes" id="UP001500886"/>
    </source>
</evidence>
<organism evidence="3 4">
    <name type="scientific">Streptomyces luteosporeus</name>
    <dbReference type="NCBI Taxonomy" id="173856"/>
    <lineage>
        <taxon>Bacteria</taxon>
        <taxon>Bacillati</taxon>
        <taxon>Actinomycetota</taxon>
        <taxon>Actinomycetes</taxon>
        <taxon>Kitasatosporales</taxon>
        <taxon>Streptomycetaceae</taxon>
        <taxon>Streptomyces</taxon>
    </lineage>
</organism>
<dbReference type="InterPro" id="IPR000468">
    <property type="entry name" value="Barstar"/>
</dbReference>
<protein>
    <recommendedName>
        <fullName evidence="2">Barstar (barnase inhibitor) domain-containing protein</fullName>
    </recommendedName>
</protein>
<dbReference type="EMBL" id="BAAASL010000007">
    <property type="protein sequence ID" value="GAA2715073.1"/>
    <property type="molecule type" value="Genomic_DNA"/>
</dbReference>